<feature type="compositionally biased region" description="Low complexity" evidence="3">
    <location>
        <begin position="121"/>
        <end position="137"/>
    </location>
</feature>
<evidence type="ECO:0000256" key="3">
    <source>
        <dbReference type="SAM" id="MobiDB-lite"/>
    </source>
</evidence>
<dbReference type="EMBL" id="CP071868">
    <property type="protein sequence ID" value="QTE30292.1"/>
    <property type="molecule type" value="Genomic_DNA"/>
</dbReference>
<dbReference type="GO" id="GO:0016887">
    <property type="term" value="F:ATP hydrolysis activity"/>
    <property type="evidence" value="ECO:0007669"/>
    <property type="project" value="TreeGrafter"/>
</dbReference>
<keyword evidence="2" id="KW-0067">ATP-binding</keyword>
<evidence type="ECO:0000313" key="4">
    <source>
        <dbReference type="EMBL" id="QTE30292.1"/>
    </source>
</evidence>
<dbReference type="InterPro" id="IPR027417">
    <property type="entry name" value="P-loop_NTPase"/>
</dbReference>
<accession>A0A8A4ZE96</accession>
<evidence type="ECO:0000256" key="2">
    <source>
        <dbReference type="ARBA" id="ARBA00022840"/>
    </source>
</evidence>
<keyword evidence="5" id="KW-1185">Reference proteome</keyword>
<dbReference type="GO" id="GO:0009898">
    <property type="term" value="C:cytoplasmic side of plasma membrane"/>
    <property type="evidence" value="ECO:0007669"/>
    <property type="project" value="TreeGrafter"/>
</dbReference>
<dbReference type="InterPro" id="IPR050625">
    <property type="entry name" value="ParA/MinD_ATPase"/>
</dbReference>
<dbReference type="AlphaFoldDB" id="A0A8A4ZE96"/>
<dbReference type="GO" id="GO:0005829">
    <property type="term" value="C:cytosol"/>
    <property type="evidence" value="ECO:0007669"/>
    <property type="project" value="TreeGrafter"/>
</dbReference>
<dbReference type="PANTHER" id="PTHR43384:SF6">
    <property type="entry name" value="SEPTUM SITE-DETERMINING PROTEIN MIND HOMOLOG, CHLOROPLASTIC"/>
    <property type="match status" value="1"/>
</dbReference>
<dbReference type="KEGG" id="psic:J4E96_04620"/>
<gene>
    <name evidence="4" type="ORF">J4E96_04620</name>
</gene>
<feature type="compositionally biased region" description="Basic residues" evidence="3">
    <location>
        <begin position="446"/>
        <end position="457"/>
    </location>
</feature>
<dbReference type="GO" id="GO:0051782">
    <property type="term" value="P:negative regulation of cell division"/>
    <property type="evidence" value="ECO:0007669"/>
    <property type="project" value="TreeGrafter"/>
</dbReference>
<dbReference type="PANTHER" id="PTHR43384">
    <property type="entry name" value="SEPTUM SITE-DETERMINING PROTEIN MIND HOMOLOG, CHLOROPLASTIC-RELATED"/>
    <property type="match status" value="1"/>
</dbReference>
<feature type="region of interest" description="Disordered" evidence="3">
    <location>
        <begin position="435"/>
        <end position="457"/>
    </location>
</feature>
<dbReference type="Gene3D" id="3.40.50.300">
    <property type="entry name" value="P-loop containing nucleotide triphosphate hydrolases"/>
    <property type="match status" value="1"/>
</dbReference>
<dbReference type="GO" id="GO:0005524">
    <property type="term" value="F:ATP binding"/>
    <property type="evidence" value="ECO:0007669"/>
    <property type="project" value="UniProtKB-KW"/>
</dbReference>
<dbReference type="Proteomes" id="UP000663937">
    <property type="component" value="Chromosome"/>
</dbReference>
<proteinExistence type="predicted"/>
<keyword evidence="1" id="KW-0547">Nucleotide-binding</keyword>
<feature type="compositionally biased region" description="Low complexity" evidence="3">
    <location>
        <begin position="146"/>
        <end position="163"/>
    </location>
</feature>
<reference evidence="4" key="1">
    <citation type="submission" date="2021-03" db="EMBL/GenBank/DDBJ databases">
        <title>Pengzhenrongella sicca gen. nov., sp. nov., a new member of suborder Micrococcineae isolated from High-Arctic tundra soil.</title>
        <authorList>
            <person name="Peng F."/>
        </authorList>
    </citation>
    <scope>NUCLEOTIDE SEQUENCE</scope>
    <source>
        <strain evidence="4">LRZ-2</strain>
    </source>
</reference>
<name>A0A8A4ZE96_9MICO</name>
<dbReference type="SUPFAM" id="SSF52540">
    <property type="entry name" value="P-loop containing nucleoside triphosphate hydrolases"/>
    <property type="match status" value="1"/>
</dbReference>
<evidence type="ECO:0000313" key="5">
    <source>
        <dbReference type="Proteomes" id="UP000663937"/>
    </source>
</evidence>
<protein>
    <recommendedName>
        <fullName evidence="6">MinD-like ATPase involved in chromosome partitioning or flagellar assembly</fullName>
    </recommendedName>
</protein>
<dbReference type="RefSeq" id="WP_227424621.1">
    <property type="nucleotide sequence ID" value="NZ_CP071868.1"/>
</dbReference>
<evidence type="ECO:0008006" key="6">
    <source>
        <dbReference type="Google" id="ProtNLM"/>
    </source>
</evidence>
<feature type="region of interest" description="Disordered" evidence="3">
    <location>
        <begin position="121"/>
        <end position="163"/>
    </location>
</feature>
<evidence type="ECO:0000256" key="1">
    <source>
        <dbReference type="ARBA" id="ARBA00022741"/>
    </source>
</evidence>
<organism evidence="4 5">
    <name type="scientific">Pengzhenrongella sicca</name>
    <dbReference type="NCBI Taxonomy" id="2819238"/>
    <lineage>
        <taxon>Bacteria</taxon>
        <taxon>Bacillati</taxon>
        <taxon>Actinomycetota</taxon>
        <taxon>Actinomycetes</taxon>
        <taxon>Micrococcales</taxon>
        <taxon>Pengzhenrongella</taxon>
    </lineage>
</organism>
<sequence>MSVGVLCAVRGQGETGVVTALDGASGQLSVERRCADLAELLAAAAAGVGALAVVSADLPHLDRDAVAQLHLAGVRVLVLTEPGPGHDERMLALGVDAVLGGSVSPAALVAAVLALAETGGTSGAPAARPASTAPAGGEPTARPVASDDGSAASDDGAESGPADLAPAPAGLVVAVWGPAGAPGRTTVAINLAAELTALAPGGALLVDADTYGGTVAQLLGMLDESPGLAAAARAAGQGGLDLAALARLTPRLLPGLRVLTGISRANRWPELGEAALEVVWERARDLAAWTVIDCGFCLEQDEALSYDTRAPRRNAATLSALEAADVVVVVGSGDPVGIQRLVRGLADLALLPTAGAARRLVVVNRLRASAAGPRPGASVRESLARYAGVRDPHLVPDDRLAVDAATLRGTALRESAPGAPARRAIAALAAAIAAQPKVPHAPVPARGRRARRRGAGR</sequence>